<feature type="transmembrane region" description="Helical" evidence="7">
    <location>
        <begin position="182"/>
        <end position="200"/>
    </location>
</feature>
<dbReference type="AlphaFoldDB" id="A0A4R7I195"/>
<dbReference type="GO" id="GO:0005886">
    <property type="term" value="C:plasma membrane"/>
    <property type="evidence" value="ECO:0007669"/>
    <property type="project" value="UniProtKB-SubCell"/>
</dbReference>
<evidence type="ECO:0000256" key="2">
    <source>
        <dbReference type="ARBA" id="ARBA00022475"/>
    </source>
</evidence>
<evidence type="ECO:0000313" key="8">
    <source>
        <dbReference type="EMBL" id="TDT16950.1"/>
    </source>
</evidence>
<dbReference type="OrthoDB" id="8724465at2"/>
<dbReference type="InterPro" id="IPR043428">
    <property type="entry name" value="LivM-like"/>
</dbReference>
<evidence type="ECO:0000256" key="7">
    <source>
        <dbReference type="SAM" id="Phobius"/>
    </source>
</evidence>
<gene>
    <name evidence="8" type="ORF">BDK89_2551</name>
</gene>
<feature type="transmembrane region" description="Helical" evidence="7">
    <location>
        <begin position="597"/>
        <end position="618"/>
    </location>
</feature>
<feature type="compositionally biased region" description="Basic and acidic residues" evidence="6">
    <location>
        <begin position="686"/>
        <end position="705"/>
    </location>
</feature>
<feature type="transmembrane region" description="Helical" evidence="7">
    <location>
        <begin position="413"/>
        <end position="430"/>
    </location>
</feature>
<keyword evidence="3 7" id="KW-0812">Transmembrane</keyword>
<evidence type="ECO:0000256" key="3">
    <source>
        <dbReference type="ARBA" id="ARBA00022692"/>
    </source>
</evidence>
<evidence type="ECO:0000256" key="6">
    <source>
        <dbReference type="SAM" id="MobiDB-lite"/>
    </source>
</evidence>
<feature type="transmembrane region" description="Helical" evidence="7">
    <location>
        <begin position="303"/>
        <end position="320"/>
    </location>
</feature>
<feature type="transmembrane region" description="Helical" evidence="7">
    <location>
        <begin position="383"/>
        <end position="401"/>
    </location>
</feature>
<feature type="transmembrane region" description="Helical" evidence="7">
    <location>
        <begin position="74"/>
        <end position="92"/>
    </location>
</feature>
<feature type="transmembrane region" description="Helical" evidence="7">
    <location>
        <begin position="436"/>
        <end position="454"/>
    </location>
</feature>
<dbReference type="Pfam" id="PF02653">
    <property type="entry name" value="BPD_transp_2"/>
    <property type="match status" value="2"/>
</dbReference>
<evidence type="ECO:0000313" key="9">
    <source>
        <dbReference type="Proteomes" id="UP000294558"/>
    </source>
</evidence>
<dbReference type="InterPro" id="IPR001851">
    <property type="entry name" value="ABC_transp_permease"/>
</dbReference>
<dbReference type="GO" id="GO:0015658">
    <property type="term" value="F:branched-chain amino acid transmembrane transporter activity"/>
    <property type="evidence" value="ECO:0007669"/>
    <property type="project" value="InterPro"/>
</dbReference>
<feature type="transmembrane region" description="Helical" evidence="7">
    <location>
        <begin position="279"/>
        <end position="297"/>
    </location>
</feature>
<protein>
    <submittedName>
        <fullName evidence="8">Amino acid/amide ABC transporter membrane protein 1 (HAAT family) /amino acid/amide ABC transporter membrane protein 2 (HAAT family)</fullName>
    </submittedName>
</protein>
<dbReference type="Proteomes" id="UP000294558">
    <property type="component" value="Unassembled WGS sequence"/>
</dbReference>
<dbReference type="CDD" id="cd06582">
    <property type="entry name" value="TM_PBP1_LivH_like"/>
    <property type="match status" value="1"/>
</dbReference>
<feature type="region of interest" description="Disordered" evidence="6">
    <location>
        <begin position="677"/>
        <end position="705"/>
    </location>
</feature>
<feature type="transmembrane region" description="Helical" evidence="7">
    <location>
        <begin position="630"/>
        <end position="655"/>
    </location>
</feature>
<dbReference type="PANTHER" id="PTHR30482:SF20">
    <property type="entry name" value="HIGH-AFFINITY BRANCHED-CHAIN AMINO ACID TRANSPORT SYSTEM PERMEASE PROTEIN LIVM"/>
    <property type="match status" value="1"/>
</dbReference>
<dbReference type="EMBL" id="SOAU01000001">
    <property type="protein sequence ID" value="TDT16950.1"/>
    <property type="molecule type" value="Genomic_DNA"/>
</dbReference>
<keyword evidence="9" id="KW-1185">Reference proteome</keyword>
<keyword evidence="5 7" id="KW-0472">Membrane</keyword>
<dbReference type="CDD" id="cd06581">
    <property type="entry name" value="TM_PBP1_LivM_like"/>
    <property type="match status" value="1"/>
</dbReference>
<feature type="transmembrane region" description="Helical" evidence="7">
    <location>
        <begin position="510"/>
        <end position="528"/>
    </location>
</feature>
<evidence type="ECO:0000256" key="1">
    <source>
        <dbReference type="ARBA" id="ARBA00004651"/>
    </source>
</evidence>
<evidence type="ECO:0000256" key="5">
    <source>
        <dbReference type="ARBA" id="ARBA00023136"/>
    </source>
</evidence>
<keyword evidence="4 7" id="KW-1133">Transmembrane helix</keyword>
<feature type="transmembrane region" description="Helical" evidence="7">
    <location>
        <begin position="221"/>
        <end position="245"/>
    </location>
</feature>
<comment type="caution">
    <text evidence="8">The sequence shown here is derived from an EMBL/GenBank/DDBJ whole genome shotgun (WGS) entry which is preliminary data.</text>
</comment>
<proteinExistence type="predicted"/>
<feature type="transmembrane region" description="Helical" evidence="7">
    <location>
        <begin position="126"/>
        <end position="146"/>
    </location>
</feature>
<feature type="transmembrane region" description="Helical" evidence="7">
    <location>
        <begin position="98"/>
        <end position="117"/>
    </location>
</feature>
<name>A0A4R7I195_9ACTN</name>
<feature type="transmembrane region" description="Helical" evidence="7">
    <location>
        <begin position="45"/>
        <end position="62"/>
    </location>
</feature>
<feature type="transmembrane region" description="Helical" evidence="7">
    <location>
        <begin position="251"/>
        <end position="272"/>
    </location>
</feature>
<comment type="subcellular location">
    <subcellularLocation>
        <location evidence="1">Cell membrane</location>
        <topology evidence="1">Multi-pass membrane protein</topology>
    </subcellularLocation>
</comment>
<organism evidence="8 9">
    <name type="scientific">Ilumatobacter fluminis</name>
    <dbReference type="NCBI Taxonomy" id="467091"/>
    <lineage>
        <taxon>Bacteria</taxon>
        <taxon>Bacillati</taxon>
        <taxon>Actinomycetota</taxon>
        <taxon>Acidimicrobiia</taxon>
        <taxon>Acidimicrobiales</taxon>
        <taxon>Ilumatobacteraceae</taxon>
        <taxon>Ilumatobacter</taxon>
    </lineage>
</organism>
<sequence length="705" mass="74546">MGVSRRDRGVSGAQRWVWKSTPPVALVAVQLVFFGLPAGQWVRGLTLGLLVALLALGMALVYRANRVVNFAQADLGFVPTSLAVGLIVFSGLPYLFGFVVGLAGSILVGAVVELAFVRRFAHSSRLVLTVATIGITQLLAACALMIPRLWDRSAASQRIPPPFDWKLTIGGATGTVLSANDLIAMVLAPAAMIAVAIFLGSTRLGTAIRGSAERSERALMLGIPVAWLSTLVWAVASALSFLALFLRAGILGVPLGAALSLQALVLALAALVLGRLTDLPTIILTAIALGILEYGVAWNASSPLLVTPIIGAAVLVALLLQRRRYGRTDRDEAVGWRLADEIRPLRPAVARLPLVRLMRWGTISVVFATLLVVPVVFRTDQIIKANAVLVYAVIGMSLVVLSGWAGQISLGQMAFVGIGAAVSATCTIEWNADITLALLAGGAAGAAAAFVVGLPALRLRGLYLAVTTLVFALAVNSWFLNRQFFDWIPQERVERLPLFGRVDLSTPTRFYLFTLTVMVLMLLALRGVRRSRTGRAIVALRENELAAQALSVSPVPVKLTAFTVSGAVAGVAGGLFVHMSQSFDLTSYAPAESLNVFTASVVGGLGSLFGGILGAVFLRGSEWFITAAEWRLLSSAMGVLLVLLILPGGLASLVIKIRDRFVTMIVDRRVLTDPAPVDTADTADTGARRGSDAEAAADHDDRTTV</sequence>
<dbReference type="RefSeq" id="WP_133869276.1">
    <property type="nucleotide sequence ID" value="NZ_SOAU01000001.1"/>
</dbReference>
<keyword evidence="2" id="KW-1003">Cell membrane</keyword>
<evidence type="ECO:0000256" key="4">
    <source>
        <dbReference type="ARBA" id="ARBA00022989"/>
    </source>
</evidence>
<dbReference type="PANTHER" id="PTHR30482">
    <property type="entry name" value="HIGH-AFFINITY BRANCHED-CHAIN AMINO ACID TRANSPORT SYSTEM PERMEASE"/>
    <property type="match status" value="1"/>
</dbReference>
<feature type="transmembrane region" description="Helical" evidence="7">
    <location>
        <begin position="461"/>
        <end position="480"/>
    </location>
</feature>
<feature type="transmembrane region" description="Helical" evidence="7">
    <location>
        <begin position="357"/>
        <end position="377"/>
    </location>
</feature>
<reference evidence="8 9" key="1">
    <citation type="submission" date="2019-03" db="EMBL/GenBank/DDBJ databases">
        <title>Sequencing the genomes of 1000 actinobacteria strains.</title>
        <authorList>
            <person name="Klenk H.-P."/>
        </authorList>
    </citation>
    <scope>NUCLEOTIDE SEQUENCE [LARGE SCALE GENOMIC DNA]</scope>
    <source>
        <strain evidence="8 9">DSM 18936</strain>
    </source>
</reference>
<accession>A0A4R7I195</accession>